<geneLocation type="plasmid" evidence="4">
    <name>pmppm02 dna</name>
</geneLocation>
<evidence type="ECO:0000256" key="2">
    <source>
        <dbReference type="SAM" id="SignalP"/>
    </source>
</evidence>
<feature type="region of interest" description="Disordered" evidence="1">
    <location>
        <begin position="40"/>
        <end position="85"/>
    </location>
</feature>
<dbReference type="AlphaFoldDB" id="A0A160PKC0"/>
<feature type="chain" id="PRO_5007819632" evidence="2">
    <location>
        <begin position="25"/>
        <end position="104"/>
    </location>
</feature>
<accession>A0A160PKC0</accession>
<gene>
    <name evidence="3" type="ORF">MPPM_5492</name>
</gene>
<keyword evidence="3" id="KW-0614">Plasmid</keyword>
<dbReference type="Proteomes" id="UP000218288">
    <property type="component" value="Plasmid pMPPM02"/>
</dbReference>
<evidence type="ECO:0000313" key="3">
    <source>
        <dbReference type="EMBL" id="BAU94097.1"/>
    </source>
</evidence>
<keyword evidence="2" id="KW-0732">Signal</keyword>
<name>A0A160PKC0_9HYPH</name>
<dbReference type="EMBL" id="AP014811">
    <property type="protein sequence ID" value="BAU94097.1"/>
    <property type="molecule type" value="Genomic_DNA"/>
</dbReference>
<dbReference type="RefSeq" id="WP_157914320.1">
    <property type="nucleotide sequence ID" value="NZ_AP014811.1"/>
</dbReference>
<feature type="signal peptide" evidence="2">
    <location>
        <begin position="1"/>
        <end position="24"/>
    </location>
</feature>
<evidence type="ECO:0000256" key="1">
    <source>
        <dbReference type="SAM" id="MobiDB-lite"/>
    </source>
</evidence>
<evidence type="ECO:0000313" key="4">
    <source>
        <dbReference type="Proteomes" id="UP000218288"/>
    </source>
</evidence>
<dbReference type="OrthoDB" id="8006107at2"/>
<protein>
    <submittedName>
        <fullName evidence="3">Uncharacterized protein</fullName>
    </submittedName>
</protein>
<reference evidence="3 4" key="1">
    <citation type="journal article" date="2016" name="Genome Announc.">
        <title>Complete Genome Sequence of Methylobacterium populi P-1M, Isolated from Pink-Pigmented Household Biofilm.</title>
        <authorList>
            <person name="Morohoshi T."/>
            <person name="Ikeda T."/>
        </authorList>
    </citation>
    <scope>NUCLEOTIDE SEQUENCE [LARGE SCALE GENOMIC DNA]</scope>
    <source>
        <strain evidence="3 4">P-1M</strain>
        <plasmid evidence="4">Plasmid pmppm02 dna</plasmid>
    </source>
</reference>
<organism evidence="3 4">
    <name type="scientific">Methylorubrum populi</name>
    <dbReference type="NCBI Taxonomy" id="223967"/>
    <lineage>
        <taxon>Bacteria</taxon>
        <taxon>Pseudomonadati</taxon>
        <taxon>Pseudomonadota</taxon>
        <taxon>Alphaproteobacteria</taxon>
        <taxon>Hyphomicrobiales</taxon>
        <taxon>Methylobacteriaceae</taxon>
        <taxon>Methylorubrum</taxon>
    </lineage>
</organism>
<proteinExistence type="predicted"/>
<sequence length="104" mass="10735">MSTPTTVAFAIASALAATTLPAAAQESRTFAAWGHEFIRPEAGHPVGAPSTSRSGEGAVPLRSKGRGTAYTSSSERPPITASEAQTTATRTINVWGARIEVPAR</sequence>